<keyword evidence="2" id="KW-0479">Metal-binding</keyword>
<feature type="compositionally biased region" description="Acidic residues" evidence="7">
    <location>
        <begin position="514"/>
        <end position="525"/>
    </location>
</feature>
<evidence type="ECO:0000313" key="9">
    <source>
        <dbReference type="Proteomes" id="UP000504615"/>
    </source>
</evidence>
<dbReference type="CTD" id="58509"/>
<evidence type="ECO:0000313" key="10">
    <source>
        <dbReference type="RefSeq" id="XP_025072919.1"/>
    </source>
</evidence>
<evidence type="ECO:0000256" key="2">
    <source>
        <dbReference type="ARBA" id="ARBA00022723"/>
    </source>
</evidence>
<feature type="region of interest" description="Disordered" evidence="7">
    <location>
        <begin position="479"/>
        <end position="525"/>
    </location>
</feature>
<comment type="similarity">
    <text evidence="1">Belongs to the CACTIN family.</text>
</comment>
<evidence type="ECO:0000256" key="7">
    <source>
        <dbReference type="SAM" id="MobiDB-lite"/>
    </source>
</evidence>
<feature type="compositionally biased region" description="Basic and acidic residues" evidence="7">
    <location>
        <begin position="137"/>
        <end position="170"/>
    </location>
</feature>
<evidence type="ECO:0000256" key="3">
    <source>
        <dbReference type="ARBA" id="ARBA00022771"/>
    </source>
</evidence>
<feature type="region of interest" description="Disordered" evidence="7">
    <location>
        <begin position="806"/>
        <end position="877"/>
    </location>
</feature>
<feature type="compositionally biased region" description="Basic and acidic residues" evidence="7">
    <location>
        <begin position="843"/>
        <end position="858"/>
    </location>
</feature>
<reference evidence="10" key="1">
    <citation type="submission" date="2025-08" db="UniProtKB">
        <authorList>
            <consortium name="RefSeq"/>
        </authorList>
    </citation>
    <scope>IDENTIFICATION</scope>
</reference>
<dbReference type="OrthoDB" id="265955at2759"/>
<keyword evidence="9" id="KW-1185">Reference proteome</keyword>
<dbReference type="SMART" id="SM01050">
    <property type="entry name" value="CactinC_cactus"/>
    <property type="match status" value="1"/>
</dbReference>
<dbReference type="GO" id="GO:0045292">
    <property type="term" value="P:mRNA cis splicing, via spliceosome"/>
    <property type="evidence" value="ECO:0007669"/>
    <property type="project" value="TreeGrafter"/>
</dbReference>
<organism evidence="9 10">
    <name type="scientific">Pogonomyrmex barbatus</name>
    <name type="common">red harvester ant</name>
    <dbReference type="NCBI Taxonomy" id="144034"/>
    <lineage>
        <taxon>Eukaryota</taxon>
        <taxon>Metazoa</taxon>
        <taxon>Ecdysozoa</taxon>
        <taxon>Arthropoda</taxon>
        <taxon>Hexapoda</taxon>
        <taxon>Insecta</taxon>
        <taxon>Pterygota</taxon>
        <taxon>Neoptera</taxon>
        <taxon>Endopterygota</taxon>
        <taxon>Hymenoptera</taxon>
        <taxon>Apocrita</taxon>
        <taxon>Aculeata</taxon>
        <taxon>Formicoidea</taxon>
        <taxon>Formicidae</taxon>
        <taxon>Myrmicinae</taxon>
        <taxon>Pogonomyrmex</taxon>
    </lineage>
</organism>
<feature type="compositionally biased region" description="Basic and acidic residues" evidence="7">
    <location>
        <begin position="77"/>
        <end position="87"/>
    </location>
</feature>
<evidence type="ECO:0000256" key="1">
    <source>
        <dbReference type="ARBA" id="ARBA00006895"/>
    </source>
</evidence>
<dbReference type="Pfam" id="PF13913">
    <property type="entry name" value="zf-C2HC_2"/>
    <property type="match status" value="1"/>
</dbReference>
<feature type="compositionally biased region" description="Basic and acidic residues" evidence="7">
    <location>
        <begin position="954"/>
        <end position="964"/>
    </location>
</feature>
<feature type="domain" description="C2HC/C3H-type" evidence="8">
    <location>
        <begin position="989"/>
        <end position="1018"/>
    </location>
</feature>
<dbReference type="GeneID" id="105422295"/>
<sequence>MRLGVAEKIFVHLFFSYVGAMERYSRDRGTHRSRKEREDDYRSEERTSRRDRDRAERSEGSRSRREQGRFRERHKNSRDDNSRTRRDLSRRKSSKRKNEERKRKRESSSSSTSSSSSDSTSKSSDDMSTDSSSDSTKLLEKLQKQRQKQLEERKRQKELMKATETPEEKRLRRLKKKEAKERRRKERMGWDNDYLHYTNTDNPFGDGNILSTFVWSKKLGKEGLLGVGREELEIRNRHKQEENKRELEKVKKRRQERELERSQREEEMTMLQRGKEAAQLEQWARQEDQFHLEQARLRSRIRIQDGRAKPIDLLAKYISAEEEVDAVEMHEPYTYLRGLHVKDLEDLIEDIKVYKELERGKNLDYWNDITVIVEDELHKLRKLERTEYEVAVGRREGIHESVAKDVTAIFKGKTAAQLEALQLQIQAKITGKPEGVDIGYWESLLSQLKAHMARARLRDRHQENLRKKLEVLIAEQGVARAENEAEGSQTQESESTIKQDEPSTSTAVEKNEDSQSDDDQEETNAADDLLSESFREYEAGGYSPIYIPYSQLEPGTLVTQEDEDNQRLEYARQQVLSTGRKIQNVLTTEEQAMHREARKGMGSDEAQFSVESSLEAQIYLWSDKYRPRKPRYFNRVHTGFEWNKYNQTHYDMDNPPPKIVQGYKFNIFYPDLIDKNTTPEYFLMKRVAFCGEEPQRPKTANLARPSVLDPALVDKLDMSLLSKELLCDSMTRIHRSFVNDKSVGGGMTTTLSSSSSSSSSSSLLLPSPPSTTRRRQSAVVSVATTTWSFHGDVPVRRQRRSFEQIYEPHRFAPGQMEEVDRSRSSAESQKATSHAAAVTQEHAAAKRNSDIRRLDDNNNKNSPPKVLSTVKKKNSRTGLSSDLEIFTATSVTRSAPEPCKTCGRPDQPERFHSHPKSSQTKIKDLPTPTATTKSKPVMPSVPKSIQKPVALNFRSDRNRNKLDESDPIVPQDSDQQGRSSSAPMKRGPRTVTCYICGREFGTASFPIHEPKCMEKWERENNSLPPSQRRPRPQRPVVGIEHNDWNAAAWEQSQVYRHRLLSIILIKY</sequence>
<proteinExistence type="inferred from homology"/>
<dbReference type="PANTHER" id="PTHR21737">
    <property type="entry name" value="POLYGLUTAMINE BINDING PROTEIN 1/MARVEL MEMBRANE-ASSOCIATING DOMAIN CONTAINING 3"/>
    <property type="match status" value="1"/>
</dbReference>
<accession>A0A8N1S226</accession>
<dbReference type="InterPro" id="IPR019134">
    <property type="entry name" value="Cactin_C"/>
</dbReference>
<evidence type="ECO:0000256" key="4">
    <source>
        <dbReference type="ARBA" id="ARBA00022833"/>
    </source>
</evidence>
<dbReference type="Pfam" id="PF10312">
    <property type="entry name" value="Cactin_mid"/>
    <property type="match status" value="1"/>
</dbReference>
<feature type="region of interest" description="Disordered" evidence="7">
    <location>
        <begin position="239"/>
        <end position="267"/>
    </location>
</feature>
<feature type="compositionally biased region" description="Basic residues" evidence="7">
    <location>
        <begin position="171"/>
        <end position="184"/>
    </location>
</feature>
<dbReference type="InterPro" id="IPR049899">
    <property type="entry name" value="Znf_C2HC_C3H"/>
</dbReference>
<dbReference type="GO" id="GO:0005681">
    <property type="term" value="C:spliceosomal complex"/>
    <property type="evidence" value="ECO:0007669"/>
    <property type="project" value="TreeGrafter"/>
</dbReference>
<dbReference type="PROSITE" id="PS52027">
    <property type="entry name" value="ZF_C2HC_C3H"/>
    <property type="match status" value="1"/>
</dbReference>
<feature type="compositionally biased region" description="Basic and acidic residues" evidence="7">
    <location>
        <begin position="25"/>
        <end position="70"/>
    </location>
</feature>
<feature type="region of interest" description="Disordered" evidence="7">
    <location>
        <begin position="744"/>
        <end position="777"/>
    </location>
</feature>
<protein>
    <recommendedName>
        <fullName evidence="5">Splicing factor Cactin</fullName>
    </recommendedName>
</protein>
<feature type="region of interest" description="Disordered" evidence="7">
    <location>
        <begin position="893"/>
        <end position="988"/>
    </location>
</feature>
<feature type="region of interest" description="Disordered" evidence="7">
    <location>
        <begin position="25"/>
        <end position="184"/>
    </location>
</feature>
<evidence type="ECO:0000256" key="6">
    <source>
        <dbReference type="PROSITE-ProRule" id="PRU01371"/>
    </source>
</evidence>
<dbReference type="InterPro" id="IPR018816">
    <property type="entry name" value="Cactin_central"/>
</dbReference>
<dbReference type="GO" id="GO:0005737">
    <property type="term" value="C:cytoplasm"/>
    <property type="evidence" value="ECO:0007669"/>
    <property type="project" value="TreeGrafter"/>
</dbReference>
<dbReference type="PANTHER" id="PTHR21737:SF4">
    <property type="entry name" value="SPLICING FACTOR CACTIN"/>
    <property type="match status" value="1"/>
</dbReference>
<feature type="compositionally biased region" description="Polar residues" evidence="7">
    <location>
        <begin position="972"/>
        <end position="982"/>
    </location>
</feature>
<gene>
    <name evidence="10" type="primary">LOC105422295</name>
</gene>
<dbReference type="RefSeq" id="XP_025072919.1">
    <property type="nucleotide sequence ID" value="XM_025217134.1"/>
</dbReference>
<feature type="compositionally biased region" description="Low complexity" evidence="7">
    <location>
        <begin position="748"/>
        <end position="765"/>
    </location>
</feature>
<evidence type="ECO:0000256" key="5">
    <source>
        <dbReference type="ARBA" id="ARBA00034534"/>
    </source>
</evidence>
<dbReference type="Proteomes" id="UP000504615">
    <property type="component" value="Unplaced"/>
</dbReference>
<dbReference type="Gene3D" id="3.30.160.60">
    <property type="entry name" value="Classic Zinc Finger"/>
    <property type="match status" value="1"/>
</dbReference>
<keyword evidence="4" id="KW-0862">Zinc</keyword>
<evidence type="ECO:0000259" key="8">
    <source>
        <dbReference type="PROSITE" id="PS52027"/>
    </source>
</evidence>
<keyword evidence="3 6" id="KW-0863">Zinc-finger</keyword>
<feature type="compositionally biased region" description="Low complexity" evidence="7">
    <location>
        <begin position="108"/>
        <end position="122"/>
    </location>
</feature>
<dbReference type="GO" id="GO:0008270">
    <property type="term" value="F:zinc ion binding"/>
    <property type="evidence" value="ECO:0007669"/>
    <property type="project" value="UniProtKB-KW"/>
</dbReference>
<dbReference type="AlphaFoldDB" id="A0A8N1S226"/>
<name>A0A8N1S226_9HYME</name>
<dbReference type="Pfam" id="PF09732">
    <property type="entry name" value="CactinC_cactus"/>
    <property type="match status" value="1"/>
</dbReference>